<evidence type="ECO:0000313" key="2">
    <source>
        <dbReference type="Proteomes" id="UP000244224"/>
    </source>
</evidence>
<evidence type="ECO:0008006" key="3">
    <source>
        <dbReference type="Google" id="ProtNLM"/>
    </source>
</evidence>
<dbReference type="AlphaFoldDB" id="A0A2T6BAY2"/>
<keyword evidence="2" id="KW-1185">Reference proteome</keyword>
<dbReference type="EMBL" id="QBKP01000001">
    <property type="protein sequence ID" value="PTX53234.1"/>
    <property type="molecule type" value="Genomic_DNA"/>
</dbReference>
<organism evidence="1 2">
    <name type="scientific">Gemmobacter caeni</name>
    <dbReference type="NCBI Taxonomy" id="589035"/>
    <lineage>
        <taxon>Bacteria</taxon>
        <taxon>Pseudomonadati</taxon>
        <taxon>Pseudomonadota</taxon>
        <taxon>Alphaproteobacteria</taxon>
        <taxon>Rhodobacterales</taxon>
        <taxon>Paracoccaceae</taxon>
        <taxon>Gemmobacter</taxon>
    </lineage>
</organism>
<dbReference type="OrthoDB" id="7871366at2"/>
<reference evidence="1 2" key="1">
    <citation type="submission" date="2018-04" db="EMBL/GenBank/DDBJ databases">
        <title>Genomic Encyclopedia of Archaeal and Bacterial Type Strains, Phase II (KMG-II): from individual species to whole genera.</title>
        <authorList>
            <person name="Goeker M."/>
        </authorList>
    </citation>
    <scope>NUCLEOTIDE SEQUENCE [LARGE SCALE GENOMIC DNA]</scope>
    <source>
        <strain evidence="1 2">DSM 21823</strain>
    </source>
</reference>
<protein>
    <recommendedName>
        <fullName evidence="3">Response regulatory domain-containing protein</fullName>
    </recommendedName>
</protein>
<dbReference type="RefSeq" id="WP_054303475.1">
    <property type="nucleotide sequence ID" value="NZ_QBKP01000001.1"/>
</dbReference>
<accession>A0A2T6BAY2</accession>
<name>A0A2T6BAY2_9RHOB</name>
<gene>
    <name evidence="1" type="ORF">C8N34_101146</name>
</gene>
<evidence type="ECO:0000313" key="1">
    <source>
        <dbReference type="EMBL" id="PTX53234.1"/>
    </source>
</evidence>
<sequence length="121" mass="13012">MTEHPPDPPQNVLVIDCPEAMRIAENLEPPPMVISIAFRQLSRTLLEVVAPDCVALPLLGSGFDAVQVIERLRTFGYTGRICAIAPDLPDAALVAAELTALADGLPVHVITPGQYPGYRSR</sequence>
<dbReference type="Proteomes" id="UP000244224">
    <property type="component" value="Unassembled WGS sequence"/>
</dbReference>
<comment type="caution">
    <text evidence="1">The sequence shown here is derived from an EMBL/GenBank/DDBJ whole genome shotgun (WGS) entry which is preliminary data.</text>
</comment>
<proteinExistence type="predicted"/>